<dbReference type="EMBL" id="CCBP010000105">
    <property type="protein sequence ID" value="CDO71743.1"/>
    <property type="molecule type" value="Genomic_DNA"/>
</dbReference>
<dbReference type="OrthoDB" id="6428749at2759"/>
<name>A0A060SH53_PYCCI</name>
<evidence type="ECO:0000313" key="2">
    <source>
        <dbReference type="EMBL" id="CDO71743.1"/>
    </source>
</evidence>
<accession>A0A060SH53</accession>
<reference evidence="2" key="1">
    <citation type="submission" date="2014-01" db="EMBL/GenBank/DDBJ databases">
        <title>The genome of the white-rot fungus Pycnoporus cinnabarinus: a basidiomycete model with a versatile arsenal for lignocellulosic biomass breakdown.</title>
        <authorList>
            <person name="Levasseur A."/>
            <person name="Lomascolo A."/>
            <person name="Ruiz-Duenas F.J."/>
            <person name="Uzan E."/>
            <person name="Piumi F."/>
            <person name="Kues U."/>
            <person name="Ram A.F.J."/>
            <person name="Murat C."/>
            <person name="Haon M."/>
            <person name="Benoit I."/>
            <person name="Arfi Y."/>
            <person name="Chevret D."/>
            <person name="Drula E."/>
            <person name="Kwon M.J."/>
            <person name="Gouret P."/>
            <person name="Lesage-Meessen L."/>
            <person name="Lombard V."/>
            <person name="Mariette J."/>
            <person name="Noirot C."/>
            <person name="Park J."/>
            <person name="Patyshakuliyeva A."/>
            <person name="Wieneger R.A.B."/>
            <person name="Wosten H.A.B."/>
            <person name="Martin F."/>
            <person name="Coutinho P.M."/>
            <person name="de Vries R."/>
            <person name="Martinez A.T."/>
            <person name="Klopp C."/>
            <person name="Pontarotti P."/>
            <person name="Henrissat B."/>
            <person name="Record E."/>
        </authorList>
    </citation>
    <scope>NUCLEOTIDE SEQUENCE [LARGE SCALE GENOMIC DNA]</scope>
    <source>
        <strain evidence="2">BRFM137</strain>
    </source>
</reference>
<dbReference type="STRING" id="5643.A0A060SH53"/>
<comment type="caution">
    <text evidence="2">The sequence shown here is derived from an EMBL/GenBank/DDBJ whole genome shotgun (WGS) entry which is preliminary data.</text>
</comment>
<comment type="similarity">
    <text evidence="1">Belongs to the amidase family.</text>
</comment>
<dbReference type="HOGENOM" id="CLU_183937_0_0_1"/>
<dbReference type="Proteomes" id="UP000029665">
    <property type="component" value="Unassembled WGS sequence"/>
</dbReference>
<sequence>MPEQDWKALCAARKQRQLEQIPKEWTITPPPDTQRNVLDVPRTCGLLTARELEITDTVNVDILLDKLRTGQWSSVEVTTAFYKRAIIAQQLVRPTP</sequence>
<evidence type="ECO:0000256" key="1">
    <source>
        <dbReference type="ARBA" id="ARBA00009199"/>
    </source>
</evidence>
<dbReference type="AlphaFoldDB" id="A0A060SH53"/>
<evidence type="ECO:0000313" key="3">
    <source>
        <dbReference type="Proteomes" id="UP000029665"/>
    </source>
</evidence>
<proteinExistence type="inferred from homology"/>
<dbReference type="PANTHER" id="PTHR46072:SF11">
    <property type="entry name" value="AMIDASE-RELATED"/>
    <property type="match status" value="1"/>
</dbReference>
<keyword evidence="3" id="KW-1185">Reference proteome</keyword>
<dbReference type="OMA" id="PPATQDH"/>
<gene>
    <name evidence="2" type="ORF">BN946_scf184920.g27</name>
</gene>
<dbReference type="InterPro" id="IPR036928">
    <property type="entry name" value="AS_sf"/>
</dbReference>
<dbReference type="PANTHER" id="PTHR46072">
    <property type="entry name" value="AMIDASE-RELATED-RELATED"/>
    <property type="match status" value="1"/>
</dbReference>
<protein>
    <submittedName>
        <fullName evidence="2">Uncharacterized protein</fullName>
    </submittedName>
</protein>
<organism evidence="2 3">
    <name type="scientific">Pycnoporus cinnabarinus</name>
    <name type="common">Cinnabar-red polypore</name>
    <name type="synonym">Trametes cinnabarina</name>
    <dbReference type="NCBI Taxonomy" id="5643"/>
    <lineage>
        <taxon>Eukaryota</taxon>
        <taxon>Fungi</taxon>
        <taxon>Dikarya</taxon>
        <taxon>Basidiomycota</taxon>
        <taxon>Agaricomycotina</taxon>
        <taxon>Agaricomycetes</taxon>
        <taxon>Polyporales</taxon>
        <taxon>Polyporaceae</taxon>
        <taxon>Trametes</taxon>
    </lineage>
</organism>
<dbReference type="SUPFAM" id="SSF75304">
    <property type="entry name" value="Amidase signature (AS) enzymes"/>
    <property type="match status" value="1"/>
</dbReference>